<organism evidence="2 3">
    <name type="scientific">Ditylenchus destructor</name>
    <dbReference type="NCBI Taxonomy" id="166010"/>
    <lineage>
        <taxon>Eukaryota</taxon>
        <taxon>Metazoa</taxon>
        <taxon>Ecdysozoa</taxon>
        <taxon>Nematoda</taxon>
        <taxon>Chromadorea</taxon>
        <taxon>Rhabditida</taxon>
        <taxon>Tylenchina</taxon>
        <taxon>Tylenchomorpha</taxon>
        <taxon>Sphaerularioidea</taxon>
        <taxon>Anguinidae</taxon>
        <taxon>Anguininae</taxon>
        <taxon>Ditylenchus</taxon>
    </lineage>
</organism>
<evidence type="ECO:0000313" key="3">
    <source>
        <dbReference type="Proteomes" id="UP001201812"/>
    </source>
</evidence>
<keyword evidence="1" id="KW-0732">Signal</keyword>
<protein>
    <submittedName>
        <fullName evidence="2">Uncharacterized protein</fullName>
    </submittedName>
</protein>
<reference evidence="2" key="1">
    <citation type="submission" date="2022-01" db="EMBL/GenBank/DDBJ databases">
        <title>Genome Sequence Resource for Two Populations of Ditylenchus destructor, the Migratory Endoparasitic Phytonematode.</title>
        <authorList>
            <person name="Zhang H."/>
            <person name="Lin R."/>
            <person name="Xie B."/>
        </authorList>
    </citation>
    <scope>NUCLEOTIDE SEQUENCE</scope>
    <source>
        <strain evidence="2">BazhouSP</strain>
    </source>
</reference>
<dbReference type="EMBL" id="JAKKPZ010000105">
    <property type="protein sequence ID" value="KAI1702093.1"/>
    <property type="molecule type" value="Genomic_DNA"/>
</dbReference>
<evidence type="ECO:0000313" key="2">
    <source>
        <dbReference type="EMBL" id="KAI1702093.1"/>
    </source>
</evidence>
<dbReference type="Proteomes" id="UP001201812">
    <property type="component" value="Unassembled WGS sequence"/>
</dbReference>
<gene>
    <name evidence="2" type="ORF">DdX_15686</name>
</gene>
<name>A0AAD4R0S0_9BILA</name>
<dbReference type="AlphaFoldDB" id="A0AAD4R0S0"/>
<feature type="signal peptide" evidence="1">
    <location>
        <begin position="1"/>
        <end position="20"/>
    </location>
</feature>
<accession>A0AAD4R0S0</accession>
<keyword evidence="3" id="KW-1185">Reference proteome</keyword>
<evidence type="ECO:0000256" key="1">
    <source>
        <dbReference type="SAM" id="SignalP"/>
    </source>
</evidence>
<feature type="chain" id="PRO_5041987832" evidence="1">
    <location>
        <begin position="21"/>
        <end position="77"/>
    </location>
</feature>
<comment type="caution">
    <text evidence="2">The sequence shown here is derived from an EMBL/GenBank/DDBJ whole genome shotgun (WGS) entry which is preliminary data.</text>
</comment>
<sequence>MVRRSKCAAVLAALPVFVGAGVKDIVPVAKNAMKPTLPFIMCTITQPVIATILTTNRPSVQRITTPTQMRLRRIAKT</sequence>
<proteinExistence type="predicted"/>